<sequence>MIARALEMTILPLTRVFARSAPARPRGADRRRSARWVLLYGVLAFGLLTLALETAAETVRPEWRDPEYGYRLRAVRRWQRERPDRPLVLVLGSSRTQFGVSPADMNLPDEPGAPLVYNFGYTSAFPLGMWFQLSRLFDDGIQPAVVLVEFASIHTRIDGPAEVQFELMGLRLSAGDVRRFAPYTSDPTVFGRQLDAARRNPWASRRPALMGDLLPDWRTADVRANNRVWESMDPYGRIFFRLEGTVDPTRRLREEGRKHASGLDAGEPGAVSDRALRDLAAACHARGIKLALFRAPESPEYRTMYTPAGRTSFDEYARTLARDFGAPVFPAPDMDEADFADGFHLLPAGAAKYSRWLAERHLKPWLAEALR</sequence>
<keyword evidence="3" id="KW-1185">Reference proteome</keyword>
<dbReference type="KEGG" id="ftj:FTUN_2905"/>
<dbReference type="RefSeq" id="WP_171471157.1">
    <property type="nucleotide sequence ID" value="NZ_CP053452.2"/>
</dbReference>
<dbReference type="EMBL" id="CP053452">
    <property type="protein sequence ID" value="QJW95357.1"/>
    <property type="molecule type" value="Genomic_DNA"/>
</dbReference>
<gene>
    <name evidence="2" type="ORF">FTUN_2905</name>
</gene>
<keyword evidence="1" id="KW-0472">Membrane</keyword>
<dbReference type="Proteomes" id="UP000503447">
    <property type="component" value="Chromosome"/>
</dbReference>
<dbReference type="SUPFAM" id="SSF52266">
    <property type="entry name" value="SGNH hydrolase"/>
    <property type="match status" value="1"/>
</dbReference>
<protein>
    <submittedName>
        <fullName evidence="2">Uncharacterized protein</fullName>
    </submittedName>
</protein>
<organism evidence="2 3">
    <name type="scientific">Frigoriglobus tundricola</name>
    <dbReference type="NCBI Taxonomy" id="2774151"/>
    <lineage>
        <taxon>Bacteria</taxon>
        <taxon>Pseudomonadati</taxon>
        <taxon>Planctomycetota</taxon>
        <taxon>Planctomycetia</taxon>
        <taxon>Gemmatales</taxon>
        <taxon>Gemmataceae</taxon>
        <taxon>Frigoriglobus</taxon>
    </lineage>
</organism>
<keyword evidence="1" id="KW-0812">Transmembrane</keyword>
<reference evidence="3" key="1">
    <citation type="submission" date="2020-05" db="EMBL/GenBank/DDBJ databases">
        <title>Frigoriglobus tundricola gen. nov., sp. nov., a psychrotolerant cellulolytic planctomycete of the family Gemmataceae with two divergent copies of 16S rRNA gene.</title>
        <authorList>
            <person name="Kulichevskaya I.S."/>
            <person name="Ivanova A.A."/>
            <person name="Naumoff D.G."/>
            <person name="Beletsky A.V."/>
            <person name="Rijpstra W.I.C."/>
            <person name="Sinninghe Damste J.S."/>
            <person name="Mardanov A.V."/>
            <person name="Ravin N.V."/>
            <person name="Dedysh S.N."/>
        </authorList>
    </citation>
    <scope>NUCLEOTIDE SEQUENCE [LARGE SCALE GENOMIC DNA]</scope>
    <source>
        <strain evidence="3">PL17</strain>
    </source>
</reference>
<keyword evidence="1" id="KW-1133">Transmembrane helix</keyword>
<evidence type="ECO:0000313" key="3">
    <source>
        <dbReference type="Proteomes" id="UP000503447"/>
    </source>
</evidence>
<name>A0A6M5YMR5_9BACT</name>
<feature type="transmembrane region" description="Helical" evidence="1">
    <location>
        <begin position="34"/>
        <end position="52"/>
    </location>
</feature>
<dbReference type="AlphaFoldDB" id="A0A6M5YMR5"/>
<proteinExistence type="predicted"/>
<evidence type="ECO:0000313" key="2">
    <source>
        <dbReference type="EMBL" id="QJW95357.1"/>
    </source>
</evidence>
<evidence type="ECO:0000256" key="1">
    <source>
        <dbReference type="SAM" id="Phobius"/>
    </source>
</evidence>
<accession>A0A6M5YMR5</accession>